<name>G1EUM4_BHV4</name>
<organismHost>
    <name type="scientific">Felis catus</name>
    <name type="common">Cat</name>
    <name type="synonym">Felis silvestris catus</name>
    <dbReference type="NCBI Taxonomy" id="9685"/>
</organismHost>
<keyword evidence="2" id="KW-1188">Viral release from host cell</keyword>
<dbReference type="EMBL" id="JN133502">
    <property type="protein sequence ID" value="AEL29812.1"/>
    <property type="molecule type" value="Genomic_DNA"/>
</dbReference>
<keyword evidence="1" id="KW-1048">Host nucleus</keyword>
<keyword evidence="3" id="KW-0231">Viral genome packaging</keyword>
<evidence type="ECO:0000256" key="1">
    <source>
        <dbReference type="ARBA" id="ARBA00022562"/>
    </source>
</evidence>
<dbReference type="Pfam" id="PF03581">
    <property type="entry name" value="Herpes_UL33"/>
    <property type="match status" value="1"/>
</dbReference>
<gene>
    <name evidence="4" type="primary">ORF 67.5</name>
</gene>
<reference evidence="4" key="1">
    <citation type="journal article" date="2011" name="Virol. J.">
        <title>Sequencing of Bovine herpesvirus 4 V.test strain reveals important genome features.</title>
        <authorList>
            <person name="Palmeira L."/>
            <person name="Machiels B."/>
            <person name="Lete C."/>
            <person name="Vanderplasschen A."/>
            <person name="Gillet L."/>
        </authorList>
    </citation>
    <scope>NUCLEOTIDE SEQUENCE</scope>
    <source>
        <strain evidence="4">V.test</strain>
    </source>
</reference>
<evidence type="ECO:0000256" key="2">
    <source>
        <dbReference type="ARBA" id="ARBA00022612"/>
    </source>
</evidence>
<organismHost>
    <name type="scientific">Bos taurus</name>
    <name type="common">Bovine</name>
    <dbReference type="NCBI Taxonomy" id="9913"/>
</organismHost>
<dbReference type="HAMAP" id="MF_04015">
    <property type="entry name" value="HSV_TRM2"/>
    <property type="match status" value="1"/>
</dbReference>
<protein>
    <submittedName>
        <fullName evidence="4">Uncharacterized protein ORF 67.5</fullName>
    </submittedName>
</protein>
<accession>G1EUM4</accession>
<organism evidence="4">
    <name type="scientific">Bovine herpesvirus 4</name>
    <name type="common">BoHV-4</name>
    <name type="synonym">Movar virus</name>
    <dbReference type="NCBI Taxonomy" id="10385"/>
    <lineage>
        <taxon>Viruses</taxon>
        <taxon>Duplodnaviria</taxon>
        <taxon>Heunggongvirae</taxon>
        <taxon>Peploviricota</taxon>
        <taxon>Herviviricetes</taxon>
        <taxon>Herpesvirales</taxon>
        <taxon>Orthoherpesviridae</taxon>
        <taxon>Gammaherpesvirinae</taxon>
        <taxon>Rhadinovirus</taxon>
        <taxon>Rhadinovirus bovinegamma4</taxon>
    </lineage>
</organism>
<organismHost>
    <name type="scientific">Panthera leo</name>
    <name type="common">Lion</name>
    <dbReference type="NCBI Taxonomy" id="9689"/>
</organismHost>
<sequence>MADGDVLDFEPMLPKDLEILAPTIYAKLNILNYCQYLKTFIRHKCGHEACEHTHIINTKQEVIKQIICKIVEADSVLLGTGSALDKH</sequence>
<proteinExistence type="inferred from homology"/>
<dbReference type="GO" id="GO:0019073">
    <property type="term" value="P:viral DNA genome packaging"/>
    <property type="evidence" value="ECO:0007669"/>
    <property type="project" value="InterPro"/>
</dbReference>
<dbReference type="InterPro" id="IPR005208">
    <property type="entry name" value="Herpes_TT2"/>
</dbReference>
<evidence type="ECO:0000313" key="4">
    <source>
        <dbReference type="EMBL" id="AEL29812.1"/>
    </source>
</evidence>
<evidence type="ECO:0000256" key="3">
    <source>
        <dbReference type="ARBA" id="ARBA00023219"/>
    </source>
</evidence>